<dbReference type="AlphaFoldDB" id="A0A166AZZ5"/>
<dbReference type="InterPro" id="IPR036885">
    <property type="entry name" value="SWIB_MDM2_dom_sf"/>
</dbReference>
<evidence type="ECO:0000313" key="7">
    <source>
        <dbReference type="EMBL" id="KZN02171.1"/>
    </source>
</evidence>
<dbReference type="FunFam" id="1.10.245.10:FF:000004">
    <property type="entry name" value="Upstream activation factor subunit"/>
    <property type="match status" value="2"/>
</dbReference>
<proteinExistence type="predicted"/>
<dbReference type="Gene3D" id="1.10.245.10">
    <property type="entry name" value="SWIB/MDM2 domain"/>
    <property type="match status" value="3"/>
</dbReference>
<evidence type="ECO:0000256" key="2">
    <source>
        <dbReference type="ARBA" id="ARBA00023015"/>
    </source>
</evidence>
<dbReference type="InterPro" id="IPR003121">
    <property type="entry name" value="SWIB_MDM2_domain"/>
</dbReference>
<accession>A0A166AZZ5</accession>
<keyword evidence="3" id="KW-0804">Transcription</keyword>
<name>A0A166AZZ5_DAUCS</name>
<feature type="region of interest" description="Disordered" evidence="5">
    <location>
        <begin position="262"/>
        <end position="305"/>
    </location>
</feature>
<evidence type="ECO:0000256" key="1">
    <source>
        <dbReference type="ARBA" id="ARBA00004123"/>
    </source>
</evidence>
<dbReference type="GO" id="GO:0001181">
    <property type="term" value="F:RNA polymerase I general transcription initiation factor activity"/>
    <property type="evidence" value="ECO:0007669"/>
    <property type="project" value="UniProtKB-ARBA"/>
</dbReference>
<keyword evidence="4" id="KW-0539">Nucleus</keyword>
<dbReference type="Pfam" id="PF02201">
    <property type="entry name" value="SWIB"/>
    <property type="match status" value="2"/>
</dbReference>
<keyword evidence="2" id="KW-0805">Transcription regulation</keyword>
<protein>
    <recommendedName>
        <fullName evidence="6">DM2 domain-containing protein</fullName>
    </recommendedName>
</protein>
<dbReference type="Pfam" id="PF08766">
    <property type="entry name" value="DEK_C"/>
    <property type="match status" value="1"/>
</dbReference>
<dbReference type="SUPFAM" id="SSF47592">
    <property type="entry name" value="SWIB/MDM2 domain"/>
    <property type="match status" value="3"/>
</dbReference>
<feature type="compositionally biased region" description="Basic residues" evidence="5">
    <location>
        <begin position="161"/>
        <end position="171"/>
    </location>
</feature>
<comment type="caution">
    <text evidence="7">The sequence shown here is derived from an EMBL/GenBank/DDBJ whole genome shotgun (WGS) entry which is preliminary data.</text>
</comment>
<feature type="compositionally biased region" description="Acidic residues" evidence="5">
    <location>
        <begin position="137"/>
        <end position="155"/>
    </location>
</feature>
<gene>
    <name evidence="7" type="ORF">DCAR_010925</name>
</gene>
<dbReference type="EMBL" id="LNRQ01000003">
    <property type="protein sequence ID" value="KZN02171.1"/>
    <property type="molecule type" value="Genomic_DNA"/>
</dbReference>
<dbReference type="SUPFAM" id="SSF109715">
    <property type="entry name" value="DEK C-terminal domain"/>
    <property type="match status" value="1"/>
</dbReference>
<feature type="compositionally biased region" description="Basic and acidic residues" evidence="5">
    <location>
        <begin position="270"/>
        <end position="286"/>
    </location>
</feature>
<sequence length="357" mass="40212">MVSNSELVKRLHEILSTSDLNTTTTGIVRRKLEEELGVSLPKKQKKKVKRKGGGGGFAKVCSLSPELQNFTGVSKLPRTEVVKQMWNYIREKELQEPSDRRTINCDDALRALFNVDSINMFQMNKALAKHIWPLESNGEEQEEGEAEVADEEGSDDEKATIKSKKQNKNVKGKGSGGSGGGGFKKVCSLSPELQKFTGVPELPRTEVVKQLWSYIKENNLQDPSDRRNIICDDSLRVLFNVDSINMFQMNKALAKHIRPLDSDASVNSTPKEKQLKHEREDSDVPKRKEKVPKRKEKRQKSCDTEEVATIPLSDALDPFDTGRIISDEKLKELFEVDTFNGLAVTKILKSHFVKAEK</sequence>
<dbReference type="OMA" id="FSMNKYI"/>
<feature type="compositionally biased region" description="Basic residues" evidence="5">
    <location>
        <begin position="287"/>
        <end position="298"/>
    </location>
</feature>
<dbReference type="InterPro" id="IPR019835">
    <property type="entry name" value="SWIB_domain"/>
</dbReference>
<evidence type="ECO:0000256" key="5">
    <source>
        <dbReference type="SAM" id="MobiDB-lite"/>
    </source>
</evidence>
<dbReference type="PANTHER" id="PTHR13844">
    <property type="entry name" value="SWI/SNF-RELATED MATRIX-ASSOCIATED ACTIN-DEPENDENT REGULATOR OF CHROMATIN SUBFAMILY D"/>
    <property type="match status" value="1"/>
</dbReference>
<dbReference type="STRING" id="79200.A0A166AZZ5"/>
<feature type="region of interest" description="Disordered" evidence="5">
    <location>
        <begin position="136"/>
        <end position="182"/>
    </location>
</feature>
<comment type="subcellular location">
    <subcellularLocation>
        <location evidence="1">Nucleus</location>
    </subcellularLocation>
</comment>
<evidence type="ECO:0000256" key="4">
    <source>
        <dbReference type="ARBA" id="ARBA00023242"/>
    </source>
</evidence>
<organism evidence="7">
    <name type="scientific">Daucus carota subsp. sativus</name>
    <name type="common">Carrot</name>
    <dbReference type="NCBI Taxonomy" id="79200"/>
    <lineage>
        <taxon>Eukaryota</taxon>
        <taxon>Viridiplantae</taxon>
        <taxon>Streptophyta</taxon>
        <taxon>Embryophyta</taxon>
        <taxon>Tracheophyta</taxon>
        <taxon>Spermatophyta</taxon>
        <taxon>Magnoliopsida</taxon>
        <taxon>eudicotyledons</taxon>
        <taxon>Gunneridae</taxon>
        <taxon>Pentapetalae</taxon>
        <taxon>asterids</taxon>
        <taxon>campanulids</taxon>
        <taxon>Apiales</taxon>
        <taxon>Apiaceae</taxon>
        <taxon>Apioideae</taxon>
        <taxon>Scandiceae</taxon>
        <taxon>Daucinae</taxon>
        <taxon>Daucus</taxon>
        <taxon>Daucus sect. Daucus</taxon>
    </lineage>
</organism>
<evidence type="ECO:0000259" key="6">
    <source>
        <dbReference type="PROSITE" id="PS51925"/>
    </source>
</evidence>
<evidence type="ECO:0000256" key="3">
    <source>
        <dbReference type="ARBA" id="ARBA00023163"/>
    </source>
</evidence>
<feature type="compositionally biased region" description="Gly residues" evidence="5">
    <location>
        <begin position="173"/>
        <end position="182"/>
    </location>
</feature>
<dbReference type="InterPro" id="IPR014876">
    <property type="entry name" value="DEK_C"/>
</dbReference>
<dbReference type="CDD" id="cd10567">
    <property type="entry name" value="SWIB-MDM2_like"/>
    <property type="match status" value="2"/>
</dbReference>
<reference evidence="7" key="1">
    <citation type="journal article" date="2016" name="Nat. Genet.">
        <title>A high-quality carrot genome assembly provides new insights into carotenoid accumulation and asterid genome evolution.</title>
        <authorList>
            <person name="Iorizzo M."/>
            <person name="Ellison S."/>
            <person name="Senalik D."/>
            <person name="Zeng P."/>
            <person name="Satapoomin P."/>
            <person name="Huang J."/>
            <person name="Bowman M."/>
            <person name="Iovene M."/>
            <person name="Sanseverino W."/>
            <person name="Cavagnaro P."/>
            <person name="Yildiz M."/>
            <person name="Macko-Podgorni A."/>
            <person name="Moranska E."/>
            <person name="Grzebelus E."/>
            <person name="Grzebelus D."/>
            <person name="Ashrafi H."/>
            <person name="Zheng Z."/>
            <person name="Cheng S."/>
            <person name="Spooner D."/>
            <person name="Van Deynze A."/>
            <person name="Simon P."/>
        </authorList>
    </citation>
    <scope>NUCLEOTIDE SEQUENCE [LARGE SCALE GENOMIC DNA]</scope>
    <source>
        <tissue evidence="7">Leaf</tissue>
    </source>
</reference>
<dbReference type="SMART" id="SM00151">
    <property type="entry name" value="SWIB"/>
    <property type="match status" value="2"/>
</dbReference>
<feature type="domain" description="DM2" evidence="6">
    <location>
        <begin position="56"/>
        <end position="133"/>
    </location>
</feature>
<feature type="domain" description="DM2" evidence="6">
    <location>
        <begin position="182"/>
        <end position="259"/>
    </location>
</feature>
<dbReference type="GO" id="GO:0000500">
    <property type="term" value="C:RNA polymerase I upstream activating factor complex"/>
    <property type="evidence" value="ECO:0007669"/>
    <property type="project" value="UniProtKB-ARBA"/>
</dbReference>
<dbReference type="PROSITE" id="PS51925">
    <property type="entry name" value="SWIB_MDM2"/>
    <property type="match status" value="2"/>
</dbReference>
<dbReference type="Gramene" id="KZN02171">
    <property type="protein sequence ID" value="KZN02171"/>
    <property type="gene ID" value="DCAR_010925"/>
</dbReference>